<gene>
    <name evidence="2" type="ORF">BO78DRAFT_85332</name>
</gene>
<dbReference type="EMBL" id="KZ826339">
    <property type="protein sequence ID" value="PYI07827.1"/>
    <property type="molecule type" value="Genomic_DNA"/>
</dbReference>
<dbReference type="AlphaFoldDB" id="A0A319EC64"/>
<protein>
    <submittedName>
        <fullName evidence="2">Uncharacterized protein</fullName>
    </submittedName>
</protein>
<evidence type="ECO:0000313" key="3">
    <source>
        <dbReference type="Proteomes" id="UP000248423"/>
    </source>
</evidence>
<dbReference type="VEuPathDB" id="FungiDB:BO78DRAFT_85332"/>
<organism evidence="2 3">
    <name type="scientific">Aspergillus sclerotiicarbonarius (strain CBS 121057 / IBT 28362)</name>
    <dbReference type="NCBI Taxonomy" id="1448318"/>
    <lineage>
        <taxon>Eukaryota</taxon>
        <taxon>Fungi</taxon>
        <taxon>Dikarya</taxon>
        <taxon>Ascomycota</taxon>
        <taxon>Pezizomycotina</taxon>
        <taxon>Eurotiomycetes</taxon>
        <taxon>Eurotiomycetidae</taxon>
        <taxon>Eurotiales</taxon>
        <taxon>Aspergillaceae</taxon>
        <taxon>Aspergillus</taxon>
        <taxon>Aspergillus subgen. Circumdati</taxon>
    </lineage>
</organism>
<evidence type="ECO:0000256" key="1">
    <source>
        <dbReference type="SAM" id="MobiDB-lite"/>
    </source>
</evidence>
<accession>A0A319EC64</accession>
<dbReference type="Proteomes" id="UP000248423">
    <property type="component" value="Unassembled WGS sequence"/>
</dbReference>
<sequence>MAKGRVFVIFGFPAGIFMQVKSDSRTPRVQPETRLIRCGDKVVGEEKRGCKAAGQAWRDSASPSRNSPQISSQTRLLKHQGTYPARGPKSSYSTSGNEGPWVKFFLVFMDTPWISSDVAAISLR</sequence>
<proteinExistence type="predicted"/>
<feature type="compositionally biased region" description="Polar residues" evidence="1">
    <location>
        <begin position="61"/>
        <end position="75"/>
    </location>
</feature>
<name>A0A319EC64_ASPSB</name>
<reference evidence="2 3" key="1">
    <citation type="submission" date="2018-02" db="EMBL/GenBank/DDBJ databases">
        <title>The genomes of Aspergillus section Nigri reveals drivers in fungal speciation.</title>
        <authorList>
            <consortium name="DOE Joint Genome Institute"/>
            <person name="Vesth T.C."/>
            <person name="Nybo J."/>
            <person name="Theobald S."/>
            <person name="Brandl J."/>
            <person name="Frisvad J.C."/>
            <person name="Nielsen K.F."/>
            <person name="Lyhne E.K."/>
            <person name="Kogle M.E."/>
            <person name="Kuo A."/>
            <person name="Riley R."/>
            <person name="Clum A."/>
            <person name="Nolan M."/>
            <person name="Lipzen A."/>
            <person name="Salamov A."/>
            <person name="Henrissat B."/>
            <person name="Wiebenga A."/>
            <person name="De vries R.P."/>
            <person name="Grigoriev I.V."/>
            <person name="Mortensen U.H."/>
            <person name="Andersen M.R."/>
            <person name="Baker S.E."/>
        </authorList>
    </citation>
    <scope>NUCLEOTIDE SEQUENCE [LARGE SCALE GENOMIC DNA]</scope>
    <source>
        <strain evidence="2 3">CBS 121057</strain>
    </source>
</reference>
<evidence type="ECO:0000313" key="2">
    <source>
        <dbReference type="EMBL" id="PYI07827.1"/>
    </source>
</evidence>
<feature type="region of interest" description="Disordered" evidence="1">
    <location>
        <begin position="53"/>
        <end position="97"/>
    </location>
</feature>
<keyword evidence="3" id="KW-1185">Reference proteome</keyword>